<dbReference type="GO" id="GO:0005262">
    <property type="term" value="F:calcium channel activity"/>
    <property type="evidence" value="ECO:0007669"/>
    <property type="project" value="InterPro"/>
</dbReference>
<feature type="transmembrane region" description="Helical" evidence="9">
    <location>
        <begin position="296"/>
        <end position="317"/>
    </location>
</feature>
<dbReference type="InterPro" id="IPR029372">
    <property type="entry name" value="Tmem37"/>
</dbReference>
<comment type="similarity">
    <text evidence="3">Belongs to the claudin family.</text>
</comment>
<keyword evidence="5 9" id="KW-0812">Transmembrane</keyword>
<feature type="domain" description="ACB" evidence="10">
    <location>
        <begin position="94"/>
        <end position="171"/>
    </location>
</feature>
<gene>
    <name evidence="11" type="ORF">EOD39_1175</name>
</gene>
<protein>
    <submittedName>
        <fullName evidence="11">Voltage-dependent calcium channel gamma-like subunit</fullName>
    </submittedName>
</protein>
<reference evidence="11 12" key="1">
    <citation type="submission" date="2019-01" db="EMBL/GenBank/DDBJ databases">
        <title>Draft Genome and Complete Hox-Cluster Characterization of the Sterlet Sturgeon (Acipenser ruthenus).</title>
        <authorList>
            <person name="Wei Q."/>
        </authorList>
    </citation>
    <scope>NUCLEOTIDE SEQUENCE [LARGE SCALE GENOMIC DNA]</scope>
    <source>
        <strain evidence="11">WHYD16114868_AA</strain>
        <tissue evidence="11">Blood</tissue>
    </source>
</reference>
<feature type="transmembrane region" description="Helical" evidence="9">
    <location>
        <begin position="270"/>
        <end position="290"/>
    </location>
</feature>
<dbReference type="EMBL" id="SCEB01214663">
    <property type="protein sequence ID" value="RXM33980.1"/>
    <property type="molecule type" value="Genomic_DNA"/>
</dbReference>
<dbReference type="GO" id="GO:0016020">
    <property type="term" value="C:membrane"/>
    <property type="evidence" value="ECO:0007669"/>
    <property type="project" value="UniProtKB-SubCell"/>
</dbReference>
<dbReference type="Gene3D" id="1.20.80.10">
    <property type="match status" value="1"/>
</dbReference>
<dbReference type="Pfam" id="PF15108">
    <property type="entry name" value="TMEM37"/>
    <property type="match status" value="1"/>
</dbReference>
<keyword evidence="4" id="KW-0796">Tight junction</keyword>
<dbReference type="PRINTS" id="PR00689">
    <property type="entry name" value="ACOABINDINGP"/>
</dbReference>
<dbReference type="PROSITE" id="PS51228">
    <property type="entry name" value="ACB_2"/>
    <property type="match status" value="1"/>
</dbReference>
<evidence type="ECO:0000256" key="8">
    <source>
        <dbReference type="ARBA" id="ARBA00023136"/>
    </source>
</evidence>
<evidence type="ECO:0000256" key="1">
    <source>
        <dbReference type="ARBA" id="ARBA00004141"/>
    </source>
</evidence>
<feature type="transmembrane region" description="Helical" evidence="9">
    <location>
        <begin position="229"/>
        <end position="250"/>
    </location>
</feature>
<dbReference type="InterPro" id="IPR014352">
    <property type="entry name" value="FERM/acyl-CoA-bd_prot_sf"/>
</dbReference>
<evidence type="ECO:0000256" key="5">
    <source>
        <dbReference type="ARBA" id="ARBA00022692"/>
    </source>
</evidence>
<evidence type="ECO:0000256" key="3">
    <source>
        <dbReference type="ARBA" id="ARBA00008295"/>
    </source>
</evidence>
<keyword evidence="12" id="KW-1185">Reference proteome</keyword>
<evidence type="ECO:0000259" key="10">
    <source>
        <dbReference type="PROSITE" id="PS51228"/>
    </source>
</evidence>
<evidence type="ECO:0000313" key="11">
    <source>
        <dbReference type="EMBL" id="RXM33980.1"/>
    </source>
</evidence>
<dbReference type="GO" id="GO:0005244">
    <property type="term" value="F:voltage-gated monoatomic ion channel activity"/>
    <property type="evidence" value="ECO:0007669"/>
    <property type="project" value="InterPro"/>
</dbReference>
<sequence>MNAFTVWSRDTFWKTTGLKFRCSKERTRRTVNTASSQAIESPVQNSQAYIILRCYFFYRSASTGLCTACWLPMLKQVRPLALHTGSDHASAFNVPADFDKAAEEVKNLKSQPSDQEMLEIYSLFKQATVGDVNTARPGMLDFKGKAKWDAWDARKEQDGSTAREQHDSHKDAALAIILSSISVCDGHWLFANAKVFGLWHFCIIEQHGVPNCTTDLNVASIDGLQVGLIFSRTAVSFGVVAAIFGLELLIVSQVCEDPHSRKKWSFGSQLVLLSFALSATGMLSFVIWLWNQVSFMGFTLTYWCQFTAVFLFFLNGISGLHIHSLMQLPIVHPGNM</sequence>
<dbReference type="PROSITE" id="PS00880">
    <property type="entry name" value="ACB_1"/>
    <property type="match status" value="1"/>
</dbReference>
<dbReference type="InterPro" id="IPR000582">
    <property type="entry name" value="Acyl-CoA-binding_protein"/>
</dbReference>
<dbReference type="PROSITE" id="PS01346">
    <property type="entry name" value="CLAUDIN"/>
    <property type="match status" value="1"/>
</dbReference>
<evidence type="ECO:0000313" key="12">
    <source>
        <dbReference type="Proteomes" id="UP000289886"/>
    </source>
</evidence>
<keyword evidence="6" id="KW-0965">Cell junction</keyword>
<organism evidence="11 12">
    <name type="scientific">Acipenser ruthenus</name>
    <name type="common">Sterlet sturgeon</name>
    <dbReference type="NCBI Taxonomy" id="7906"/>
    <lineage>
        <taxon>Eukaryota</taxon>
        <taxon>Metazoa</taxon>
        <taxon>Chordata</taxon>
        <taxon>Craniata</taxon>
        <taxon>Vertebrata</taxon>
        <taxon>Euteleostomi</taxon>
        <taxon>Actinopterygii</taxon>
        <taxon>Chondrostei</taxon>
        <taxon>Acipenseriformes</taxon>
        <taxon>Acipenseridae</taxon>
        <taxon>Acipenser</taxon>
    </lineage>
</organism>
<name>A0A444UFM3_ACIRT</name>
<dbReference type="Proteomes" id="UP000289886">
    <property type="component" value="Unassembled WGS sequence"/>
</dbReference>
<dbReference type="PANTHER" id="PTHR31767">
    <property type="entry name" value="VOLTAGE-DEPENDENT CALCIUM CHANNEL GAMMA-LIKE SUBUNIT"/>
    <property type="match status" value="1"/>
</dbReference>
<evidence type="ECO:0000256" key="6">
    <source>
        <dbReference type="ARBA" id="ARBA00022949"/>
    </source>
</evidence>
<comment type="caution">
    <text evidence="11">The sequence shown here is derived from an EMBL/GenBank/DDBJ whole genome shotgun (WGS) entry which is preliminary data.</text>
</comment>
<dbReference type="GO" id="GO:0005923">
    <property type="term" value="C:bicellular tight junction"/>
    <property type="evidence" value="ECO:0007669"/>
    <property type="project" value="UniProtKB-SubCell"/>
</dbReference>
<dbReference type="SUPFAM" id="SSF47027">
    <property type="entry name" value="Acyl-CoA binding protein"/>
    <property type="match status" value="1"/>
</dbReference>
<dbReference type="AlphaFoldDB" id="A0A444UFM3"/>
<dbReference type="InterPro" id="IPR022408">
    <property type="entry name" value="Acyl-CoA-binding_prot_CS"/>
</dbReference>
<evidence type="ECO:0000256" key="7">
    <source>
        <dbReference type="ARBA" id="ARBA00022989"/>
    </source>
</evidence>
<evidence type="ECO:0000256" key="2">
    <source>
        <dbReference type="ARBA" id="ARBA00004435"/>
    </source>
</evidence>
<dbReference type="GO" id="GO:0000062">
    <property type="term" value="F:fatty-acyl-CoA binding"/>
    <property type="evidence" value="ECO:0007669"/>
    <property type="project" value="InterPro"/>
</dbReference>
<accession>A0A444UFM3</accession>
<keyword evidence="8 9" id="KW-0472">Membrane</keyword>
<evidence type="ECO:0000256" key="4">
    <source>
        <dbReference type="ARBA" id="ARBA00022427"/>
    </source>
</evidence>
<dbReference type="Pfam" id="PF00887">
    <property type="entry name" value="ACBP"/>
    <property type="match status" value="1"/>
</dbReference>
<dbReference type="InterPro" id="IPR035984">
    <property type="entry name" value="Acyl-CoA-binding_sf"/>
</dbReference>
<proteinExistence type="inferred from homology"/>
<dbReference type="InterPro" id="IPR017974">
    <property type="entry name" value="Claudin_CS"/>
</dbReference>
<keyword evidence="7 9" id="KW-1133">Transmembrane helix</keyword>
<evidence type="ECO:0000256" key="9">
    <source>
        <dbReference type="SAM" id="Phobius"/>
    </source>
</evidence>
<dbReference type="PANTHER" id="PTHR31767:SF0">
    <property type="entry name" value="VOLTAGE-DEPENDENT CALCIUM CHANNEL GAMMA-LIKE SUBUNIT"/>
    <property type="match status" value="1"/>
</dbReference>
<comment type="subcellular location">
    <subcellularLocation>
        <location evidence="2">Cell junction</location>
        <location evidence="2">Tight junction</location>
    </subcellularLocation>
    <subcellularLocation>
        <location evidence="1">Membrane</location>
        <topology evidence="1">Multi-pass membrane protein</topology>
    </subcellularLocation>
</comment>